<evidence type="ECO:0000313" key="6">
    <source>
        <dbReference type="Proteomes" id="UP001329825"/>
    </source>
</evidence>
<name>A0ABZ1D5E2_9TREE</name>
<feature type="transmembrane region" description="Helical" evidence="3">
    <location>
        <begin position="136"/>
        <end position="159"/>
    </location>
</feature>
<feature type="domain" description="UAS" evidence="4">
    <location>
        <begin position="212"/>
        <end position="346"/>
    </location>
</feature>
<keyword evidence="1" id="KW-0175">Coiled coil</keyword>
<keyword evidence="3" id="KW-1133">Transmembrane helix</keyword>
<evidence type="ECO:0000256" key="2">
    <source>
        <dbReference type="SAM" id="MobiDB-lite"/>
    </source>
</evidence>
<proteinExistence type="predicted"/>
<dbReference type="PANTHER" id="PTHR23322">
    <property type="entry name" value="FAS-ASSOCIATED PROTEIN"/>
    <property type="match status" value="1"/>
</dbReference>
<feature type="compositionally biased region" description="Low complexity" evidence="2">
    <location>
        <begin position="106"/>
        <end position="123"/>
    </location>
</feature>
<gene>
    <name evidence="5" type="ORF">IL334_006119</name>
</gene>
<dbReference type="PANTHER" id="PTHR23322:SF1">
    <property type="entry name" value="FAS-ASSOCIATED FACTOR 2"/>
    <property type="match status" value="1"/>
</dbReference>
<feature type="coiled-coil region" evidence="1">
    <location>
        <begin position="367"/>
        <end position="429"/>
    </location>
</feature>
<evidence type="ECO:0000313" key="5">
    <source>
        <dbReference type="EMBL" id="WRT69135.1"/>
    </source>
</evidence>
<dbReference type="Gene3D" id="3.40.30.10">
    <property type="entry name" value="Glutaredoxin"/>
    <property type="match status" value="1"/>
</dbReference>
<feature type="region of interest" description="Disordered" evidence="2">
    <location>
        <begin position="498"/>
        <end position="518"/>
    </location>
</feature>
<dbReference type="SUPFAM" id="SSF52833">
    <property type="entry name" value="Thioredoxin-like"/>
    <property type="match status" value="1"/>
</dbReference>
<dbReference type="RefSeq" id="XP_062793874.1">
    <property type="nucleotide sequence ID" value="XM_062937823.1"/>
</dbReference>
<keyword evidence="6" id="KW-1185">Reference proteome</keyword>
<accession>A0ABZ1D5E2</accession>
<evidence type="ECO:0000256" key="3">
    <source>
        <dbReference type="SAM" id="Phobius"/>
    </source>
</evidence>
<keyword evidence="3" id="KW-0812">Transmembrane</keyword>
<dbReference type="InterPro" id="IPR050730">
    <property type="entry name" value="UBX_domain-protein"/>
</dbReference>
<dbReference type="SMART" id="SM00594">
    <property type="entry name" value="UAS"/>
    <property type="match status" value="1"/>
</dbReference>
<dbReference type="InterPro" id="IPR006577">
    <property type="entry name" value="UAS"/>
</dbReference>
<feature type="compositionally biased region" description="Low complexity" evidence="2">
    <location>
        <begin position="179"/>
        <end position="191"/>
    </location>
</feature>
<feature type="region of interest" description="Disordered" evidence="2">
    <location>
        <begin position="179"/>
        <end position="199"/>
    </location>
</feature>
<organism evidence="5 6">
    <name type="scientific">Kwoniella shivajii</name>
    <dbReference type="NCBI Taxonomy" id="564305"/>
    <lineage>
        <taxon>Eukaryota</taxon>
        <taxon>Fungi</taxon>
        <taxon>Dikarya</taxon>
        <taxon>Basidiomycota</taxon>
        <taxon>Agaricomycotina</taxon>
        <taxon>Tremellomycetes</taxon>
        <taxon>Tremellales</taxon>
        <taxon>Cryptococcaceae</taxon>
        <taxon>Kwoniella</taxon>
    </lineage>
</organism>
<dbReference type="Proteomes" id="UP001329825">
    <property type="component" value="Chromosome 8"/>
</dbReference>
<dbReference type="EMBL" id="CP141888">
    <property type="protein sequence ID" value="WRT69135.1"/>
    <property type="molecule type" value="Genomic_DNA"/>
</dbReference>
<feature type="region of interest" description="Disordered" evidence="2">
    <location>
        <begin position="55"/>
        <end position="127"/>
    </location>
</feature>
<dbReference type="GeneID" id="87958249"/>
<evidence type="ECO:0000256" key="1">
    <source>
        <dbReference type="SAM" id="Coils"/>
    </source>
</evidence>
<evidence type="ECO:0000259" key="4">
    <source>
        <dbReference type="SMART" id="SM00594"/>
    </source>
</evidence>
<sequence length="584" mass="65435">MSLSASQQDALEQLLAVTASNTPGARERDERLLRENGWNVQVTVEQIFSLGSTASEVPNDVSASNSSSARSSTSNPRSIPARFDVDDQNQDQDQDHELLLPRQPVGSRRLSGSQRSPRSSPGTSGVGLGLGSGSGLWGLITWPISMVLGLVGNMWYFIIRTFIPLSFLRRLPSFLLPPSSSSNNSNSGSNSHLRTRQDPTTTSLRFIRELEIFTRCSNSTGTLPDFYIGPYREFINHIKKEGKLGLVVIVSGEHENDEEFKRDILCDEEFIQIIKEKEVIIWGSDISTREGYQVAQTLLLTTYPSLTFISLLPVPNSSTPKLTILSNLSGSPSTTTSTSNIIQTLTTSILPRVTPFLNRLKRERLSLEEARHLRAEQDKAFKEAERKDKEKAQIQKQKEQLEKIQNDRIEKQQNELKKYNENLKYWRRYARRCLLPTFTTTSTGSGSGSGSGSGLKEESVRVALRTPLSSERHIKQFKISNSTIPLFIFAETLLIPSEDLPEDDPDTPLPPPPSSEDEFAFEPKWEFRLVTSFPRKEIDPTDIHGEDFWNIIKNAGGALFVERKEGSSWGLVEGEDSDEEIIDD</sequence>
<dbReference type="InterPro" id="IPR036249">
    <property type="entry name" value="Thioredoxin-like_sf"/>
</dbReference>
<feature type="region of interest" description="Disordered" evidence="2">
    <location>
        <begin position="439"/>
        <end position="458"/>
    </location>
</feature>
<feature type="compositionally biased region" description="Low complexity" evidence="2">
    <location>
        <begin position="62"/>
        <end position="78"/>
    </location>
</feature>
<reference evidence="5 6" key="1">
    <citation type="submission" date="2024-01" db="EMBL/GenBank/DDBJ databases">
        <title>Comparative genomics of Cryptococcus and Kwoniella reveals pathogenesis evolution and contrasting modes of karyotype evolution via chromosome fusion or intercentromeric recombination.</title>
        <authorList>
            <person name="Coelho M.A."/>
            <person name="David-Palma M."/>
            <person name="Shea T."/>
            <person name="Bowers K."/>
            <person name="McGinley-Smith S."/>
            <person name="Mohammad A.W."/>
            <person name="Gnirke A."/>
            <person name="Yurkov A.M."/>
            <person name="Nowrousian M."/>
            <person name="Sun S."/>
            <person name="Cuomo C.A."/>
            <person name="Heitman J."/>
        </authorList>
    </citation>
    <scope>NUCLEOTIDE SEQUENCE [LARGE SCALE GENOMIC DNA]</scope>
    <source>
        <strain evidence="5">CBS 11374</strain>
    </source>
</reference>
<protein>
    <recommendedName>
        <fullName evidence="4">UAS domain-containing protein</fullName>
    </recommendedName>
</protein>
<keyword evidence="3" id="KW-0472">Membrane</keyword>